<dbReference type="NCBIfam" id="TIGR02924">
    <property type="entry name" value="ICDH_alpha"/>
    <property type="match status" value="1"/>
</dbReference>
<evidence type="ECO:0000256" key="3">
    <source>
        <dbReference type="ARBA" id="ARBA00007769"/>
    </source>
</evidence>
<comment type="cofactor">
    <cofactor evidence="2">
        <name>Mg(2+)</name>
        <dbReference type="ChEBI" id="CHEBI:18420"/>
    </cofactor>
</comment>
<dbReference type="GO" id="GO:0000287">
    <property type="term" value="F:magnesium ion binding"/>
    <property type="evidence" value="ECO:0007669"/>
    <property type="project" value="InterPro"/>
</dbReference>
<dbReference type="GO" id="GO:0006097">
    <property type="term" value="P:glyoxylate cycle"/>
    <property type="evidence" value="ECO:0007669"/>
    <property type="project" value="UniProtKB-KW"/>
</dbReference>
<dbReference type="AlphaFoldDB" id="X5H3J0"/>
<keyword evidence="21" id="KW-1185">Reference proteome</keyword>
<sequence length="472" mass="52655">MSNLTVAYGNGIGAEIMTSVLEIIFEAGAALQIDTIEIGQKIYKKGWPSGIPDSAWDTIKKNKILLKGPITTPRGGGVKSLNVTLRKKLGLFANVRPCVSHLSSQDKKVDIVIIRENEEDLYSGIEYRQTRDTYNCTKVITEKTSEKICRYAFEYARNNNRKKVTVMVKDNIMKMTDGVFHRLFRDVASEYNDIQSENYIIDIGAARIAKTPEKFDVIVTLNLYGDIISDIAAEISGSVGLGGSINIGEEYAMFEAVHGSAPDIADQDIANPSGLLNAATYMLSYIGQKEVAQKVYSAWLKTIKDGVHTADIYHPSWSKIKVGTKKFTEHVINNIDRKNIIPFSCHSLVEKERLQTKYQSCTEKKLIGVDLFITWESTNLQKLLTLLEGIKVSKAIILGSISVKGISIWPDKSSIVLPYSDTLCCRFLGEPNGNLTTRDIYALMEEIENNAIEVTRMEKLYTFGDKLGFSEI</sequence>
<accession>X5H3J0</accession>
<keyword evidence="7" id="KW-0329">Glyoxylate bypass</keyword>
<dbReference type="PANTHER" id="PTHR11835:SF43">
    <property type="entry name" value="ISOPROPYLMALATE DEHYDROGENASE-LIKE DOMAIN-CONTAINING PROTEIN"/>
    <property type="match status" value="1"/>
</dbReference>
<dbReference type="InterPro" id="IPR046997">
    <property type="entry name" value="Isocitrate_DH_TT1725_C_sf"/>
</dbReference>
<evidence type="ECO:0000256" key="4">
    <source>
        <dbReference type="ARBA" id="ARBA00011738"/>
    </source>
</evidence>
<evidence type="ECO:0000256" key="6">
    <source>
        <dbReference type="ARBA" id="ARBA00019562"/>
    </source>
</evidence>
<evidence type="ECO:0000256" key="16">
    <source>
        <dbReference type="ARBA" id="ARBA00029990"/>
    </source>
</evidence>
<dbReference type="Proteomes" id="UP000023755">
    <property type="component" value="Chromosome"/>
</dbReference>
<dbReference type="SUPFAM" id="SSF53659">
    <property type="entry name" value="Isocitrate/Isopropylmalate dehydrogenase-like"/>
    <property type="match status" value="1"/>
</dbReference>
<dbReference type="KEGG" id="nhm:NHE_0156"/>
<evidence type="ECO:0000256" key="15">
    <source>
        <dbReference type="ARBA" id="ARBA00029765"/>
    </source>
</evidence>
<comment type="similarity">
    <text evidence="3">Belongs to the isocitrate and isopropylmalate dehydrogenases family.</text>
</comment>
<dbReference type="InterPro" id="IPR024084">
    <property type="entry name" value="IsoPropMal-DH-like_dom"/>
</dbReference>
<evidence type="ECO:0000256" key="13">
    <source>
        <dbReference type="ARBA" id="ARBA00023211"/>
    </source>
</evidence>
<protein>
    <recommendedName>
        <fullName evidence="6">Isocitrate dehydrogenase [NADP]</fullName>
        <ecNumber evidence="5">1.1.1.42</ecNumber>
    </recommendedName>
    <alternativeName>
        <fullName evidence="15">IDP</fullName>
    </alternativeName>
    <alternativeName>
        <fullName evidence="16">NADP(+)-specific ICDH</fullName>
    </alternativeName>
    <alternativeName>
        <fullName evidence="17">Oxalosuccinate decarboxylase</fullName>
    </alternativeName>
</protein>
<evidence type="ECO:0000256" key="17">
    <source>
        <dbReference type="ARBA" id="ARBA00031098"/>
    </source>
</evidence>
<comment type="cofactor">
    <cofactor evidence="1">
        <name>Mn(2+)</name>
        <dbReference type="ChEBI" id="CHEBI:29035"/>
    </cofactor>
</comment>
<keyword evidence="10" id="KW-0460">Magnesium</keyword>
<evidence type="ECO:0000256" key="2">
    <source>
        <dbReference type="ARBA" id="ARBA00001946"/>
    </source>
</evidence>
<evidence type="ECO:0000256" key="5">
    <source>
        <dbReference type="ARBA" id="ARBA00013013"/>
    </source>
</evidence>
<proteinExistence type="inferred from homology"/>
<dbReference type="HOGENOM" id="CLU_031953_1_3_5"/>
<evidence type="ECO:0000256" key="10">
    <source>
        <dbReference type="ARBA" id="ARBA00022842"/>
    </source>
</evidence>
<dbReference type="Gene3D" id="3.30.70.1570">
    <property type="match status" value="1"/>
</dbReference>
<dbReference type="GO" id="GO:0006099">
    <property type="term" value="P:tricarboxylic acid cycle"/>
    <property type="evidence" value="ECO:0007669"/>
    <property type="project" value="UniProtKB-KW"/>
</dbReference>
<evidence type="ECO:0000259" key="19">
    <source>
        <dbReference type="SMART" id="SM01329"/>
    </source>
</evidence>
<dbReference type="EMBL" id="CP007481">
    <property type="protein sequence ID" value="AHX11121.1"/>
    <property type="molecule type" value="Genomic_DNA"/>
</dbReference>
<keyword evidence="8" id="KW-0816">Tricarboxylic acid cycle</keyword>
<dbReference type="PANTHER" id="PTHR11835">
    <property type="entry name" value="DECARBOXYLATING DEHYDROGENASES-ISOCITRATE, ISOPROPYLMALATE, TARTRATE"/>
    <property type="match status" value="1"/>
</dbReference>
<evidence type="ECO:0000313" key="20">
    <source>
        <dbReference type="EMBL" id="AHX11121.1"/>
    </source>
</evidence>
<dbReference type="EC" id="1.1.1.42" evidence="5"/>
<evidence type="ECO:0000256" key="9">
    <source>
        <dbReference type="ARBA" id="ARBA00022723"/>
    </source>
</evidence>
<reference evidence="20 21" key="1">
    <citation type="submission" date="2014-03" db="EMBL/GenBank/DDBJ databases">
        <title>Sequencing and Comparison of Genomes and Transcriptome Profiles of Human Ehrlichiosis Agents.</title>
        <authorList>
            <person name="Lin M."/>
            <person name="Daugherty S.C."/>
            <person name="Nagaraj S."/>
            <person name="Cheng Z."/>
            <person name="Xiong Q."/>
            <person name="Lin F.-Y."/>
            <person name="Sengamalay N."/>
            <person name="Ott S."/>
            <person name="Godinez A."/>
            <person name="Tallon L.J."/>
            <person name="Sadzewicz L."/>
            <person name="Fraser C.M."/>
            <person name="Dunning Hotopp J.C."/>
            <person name="Rikihisa Y."/>
        </authorList>
    </citation>
    <scope>NUCLEOTIDE SEQUENCE [LARGE SCALE GENOMIC DNA]</scope>
    <source>
        <strain evidence="20 21">Oregon</strain>
    </source>
</reference>
<organism evidence="20 21">
    <name type="scientific">Neorickettsia helminthoeca str. Oregon</name>
    <dbReference type="NCBI Taxonomy" id="1286528"/>
    <lineage>
        <taxon>Bacteria</taxon>
        <taxon>Pseudomonadati</taxon>
        <taxon>Pseudomonadota</taxon>
        <taxon>Alphaproteobacteria</taxon>
        <taxon>Rickettsiales</taxon>
        <taxon>Anaplasmataceae</taxon>
        <taxon>Neorickettsia</taxon>
    </lineage>
</organism>
<evidence type="ECO:0000256" key="8">
    <source>
        <dbReference type="ARBA" id="ARBA00022532"/>
    </source>
</evidence>
<dbReference type="PROSITE" id="PS00470">
    <property type="entry name" value="IDH_IMDH"/>
    <property type="match status" value="1"/>
</dbReference>
<dbReference type="InterPro" id="IPR014273">
    <property type="entry name" value="Isocitrate_DH_bac-typ"/>
</dbReference>
<comment type="function">
    <text evidence="18">Catalyzes the oxidative decarboxylation of isocitrate to 2-oxoglutarate and carbon dioxide with the concomitant reduction of NADP(+).</text>
</comment>
<comment type="subunit">
    <text evidence="4">Homodimer.</text>
</comment>
<gene>
    <name evidence="20" type="primary">icd</name>
    <name evidence="20" type="ORF">NHE_0156</name>
</gene>
<dbReference type="RefSeq" id="WP_038560383.1">
    <property type="nucleotide sequence ID" value="NZ_CP007481.1"/>
</dbReference>
<dbReference type="NCBIfam" id="NF006673">
    <property type="entry name" value="PRK09222.1"/>
    <property type="match status" value="1"/>
</dbReference>
<evidence type="ECO:0000256" key="14">
    <source>
        <dbReference type="ARBA" id="ARBA00023554"/>
    </source>
</evidence>
<evidence type="ECO:0000256" key="1">
    <source>
        <dbReference type="ARBA" id="ARBA00001936"/>
    </source>
</evidence>
<evidence type="ECO:0000256" key="18">
    <source>
        <dbReference type="ARBA" id="ARBA00046127"/>
    </source>
</evidence>
<keyword evidence="12 20" id="KW-0560">Oxidoreductase</keyword>
<dbReference type="STRING" id="1286528.NHE_0156"/>
<evidence type="ECO:0000256" key="12">
    <source>
        <dbReference type="ARBA" id="ARBA00023002"/>
    </source>
</evidence>
<keyword evidence="9" id="KW-0479">Metal-binding</keyword>
<dbReference type="Pfam" id="PF18324">
    <property type="entry name" value="Isocitrate_DH_C_bact"/>
    <property type="match status" value="1"/>
</dbReference>
<dbReference type="Gene3D" id="3.40.718.10">
    <property type="entry name" value="Isopropylmalate Dehydrogenase"/>
    <property type="match status" value="1"/>
</dbReference>
<keyword evidence="11" id="KW-0521">NADP</keyword>
<evidence type="ECO:0000256" key="7">
    <source>
        <dbReference type="ARBA" id="ARBA00022435"/>
    </source>
</evidence>
<dbReference type="SMART" id="SM01329">
    <property type="entry name" value="Iso_dh"/>
    <property type="match status" value="1"/>
</dbReference>
<dbReference type="GO" id="GO:0004449">
    <property type="term" value="F:isocitrate dehydrogenase (NAD+) activity"/>
    <property type="evidence" value="ECO:0007669"/>
    <property type="project" value="TreeGrafter"/>
</dbReference>
<name>X5H3J0_9RICK</name>
<dbReference type="InterPro" id="IPR040978">
    <property type="entry name" value="Isocitrate_DH_TT1725_C"/>
</dbReference>
<evidence type="ECO:0000313" key="21">
    <source>
        <dbReference type="Proteomes" id="UP000023755"/>
    </source>
</evidence>
<dbReference type="Pfam" id="PF00180">
    <property type="entry name" value="Iso_dh"/>
    <property type="match status" value="1"/>
</dbReference>
<dbReference type="OrthoDB" id="9767905at2"/>
<dbReference type="GO" id="GO:0051287">
    <property type="term" value="F:NAD binding"/>
    <property type="evidence" value="ECO:0007669"/>
    <property type="project" value="InterPro"/>
</dbReference>
<dbReference type="GO" id="GO:0006102">
    <property type="term" value="P:isocitrate metabolic process"/>
    <property type="evidence" value="ECO:0007669"/>
    <property type="project" value="TreeGrafter"/>
</dbReference>
<dbReference type="InterPro" id="IPR019818">
    <property type="entry name" value="IsoCit/isopropylmalate_DH_CS"/>
</dbReference>
<evidence type="ECO:0000256" key="11">
    <source>
        <dbReference type="ARBA" id="ARBA00022857"/>
    </source>
</evidence>
<keyword evidence="13" id="KW-0464">Manganese</keyword>
<feature type="domain" description="Isopropylmalate dehydrogenase-like" evidence="19">
    <location>
        <begin position="3"/>
        <end position="331"/>
    </location>
</feature>
<dbReference type="GO" id="GO:0004450">
    <property type="term" value="F:isocitrate dehydrogenase (NADP+) activity"/>
    <property type="evidence" value="ECO:0007669"/>
    <property type="project" value="UniProtKB-EC"/>
</dbReference>
<comment type="catalytic activity">
    <reaction evidence="14">
        <text>D-threo-isocitrate + NADP(+) = 2-oxoglutarate + CO2 + NADPH</text>
        <dbReference type="Rhea" id="RHEA:19629"/>
        <dbReference type="ChEBI" id="CHEBI:15562"/>
        <dbReference type="ChEBI" id="CHEBI:16526"/>
        <dbReference type="ChEBI" id="CHEBI:16810"/>
        <dbReference type="ChEBI" id="CHEBI:57783"/>
        <dbReference type="ChEBI" id="CHEBI:58349"/>
        <dbReference type="EC" id="1.1.1.42"/>
    </reaction>
</comment>